<name>A0A8D8FIY4_CULPI</name>
<accession>A0A8D8FIY4</accession>
<dbReference type="AlphaFoldDB" id="A0A8D8FIY4"/>
<feature type="transmembrane region" description="Helical" evidence="1">
    <location>
        <begin position="20"/>
        <end position="40"/>
    </location>
</feature>
<proteinExistence type="predicted"/>
<evidence type="ECO:0000256" key="1">
    <source>
        <dbReference type="SAM" id="Phobius"/>
    </source>
</evidence>
<keyword evidence="1" id="KW-0812">Transmembrane</keyword>
<protein>
    <submittedName>
        <fullName evidence="2">(northern house mosquito) hypothetical protein</fullName>
    </submittedName>
</protein>
<keyword evidence="1" id="KW-1133">Transmembrane helix</keyword>
<sequence>MLVVGLLGYPGISRWSFVDFTASGLLLLTKLISLNVVHVLHKVLGVRRNAVVILSRTALSPSSSRIVKVRRKVARRTVAIAAVVPTSVRVAALVHIQTAAAALGGKATAFRTSKVASVCRVRKQGISQGRVRHVSGTLRMLERVFTLGGRFAKD</sequence>
<reference evidence="2" key="1">
    <citation type="submission" date="2021-05" db="EMBL/GenBank/DDBJ databases">
        <authorList>
            <person name="Alioto T."/>
            <person name="Alioto T."/>
            <person name="Gomez Garrido J."/>
        </authorList>
    </citation>
    <scope>NUCLEOTIDE SEQUENCE</scope>
</reference>
<dbReference type="EMBL" id="HBUE01070881">
    <property type="protein sequence ID" value="CAG6472562.1"/>
    <property type="molecule type" value="Transcribed_RNA"/>
</dbReference>
<dbReference type="EMBL" id="HBUE01070880">
    <property type="protein sequence ID" value="CAG6472560.1"/>
    <property type="molecule type" value="Transcribed_RNA"/>
</dbReference>
<keyword evidence="1" id="KW-0472">Membrane</keyword>
<evidence type="ECO:0000313" key="2">
    <source>
        <dbReference type="EMBL" id="CAG6472560.1"/>
    </source>
</evidence>
<organism evidence="2">
    <name type="scientific">Culex pipiens</name>
    <name type="common">House mosquito</name>
    <dbReference type="NCBI Taxonomy" id="7175"/>
    <lineage>
        <taxon>Eukaryota</taxon>
        <taxon>Metazoa</taxon>
        <taxon>Ecdysozoa</taxon>
        <taxon>Arthropoda</taxon>
        <taxon>Hexapoda</taxon>
        <taxon>Insecta</taxon>
        <taxon>Pterygota</taxon>
        <taxon>Neoptera</taxon>
        <taxon>Endopterygota</taxon>
        <taxon>Diptera</taxon>
        <taxon>Nematocera</taxon>
        <taxon>Culicoidea</taxon>
        <taxon>Culicidae</taxon>
        <taxon>Culicinae</taxon>
        <taxon>Culicini</taxon>
        <taxon>Culex</taxon>
        <taxon>Culex</taxon>
    </lineage>
</organism>